<dbReference type="AlphaFoldDB" id="A0A5N8WXG2"/>
<evidence type="ECO:0000313" key="1">
    <source>
        <dbReference type="EMBL" id="MPY52070.1"/>
    </source>
</evidence>
<dbReference type="Proteomes" id="UP000373149">
    <property type="component" value="Unassembled WGS sequence"/>
</dbReference>
<gene>
    <name evidence="1" type="ORF">FPZ41_27295</name>
</gene>
<dbReference type="EMBL" id="VMNX01000121">
    <property type="protein sequence ID" value="MPY52070.1"/>
    <property type="molecule type" value="Genomic_DNA"/>
</dbReference>
<accession>A0A5N8WXG2</accession>
<name>A0A5N8WXG2_9ACTN</name>
<protein>
    <submittedName>
        <fullName evidence="1">Uncharacterized protein</fullName>
    </submittedName>
</protein>
<evidence type="ECO:0000313" key="2">
    <source>
        <dbReference type="Proteomes" id="UP000373149"/>
    </source>
</evidence>
<comment type="caution">
    <text evidence="1">The sequence shown here is derived from an EMBL/GenBank/DDBJ whole genome shotgun (WGS) entry which is preliminary data.</text>
</comment>
<reference evidence="1 2" key="1">
    <citation type="submission" date="2019-09" db="EMBL/GenBank/DDBJ databases">
        <authorList>
            <person name="Duangmal K."/>
            <person name="Teo W.F.A."/>
            <person name="Lipun K."/>
        </authorList>
    </citation>
    <scope>NUCLEOTIDE SEQUENCE [LARGE SCALE GENOMIC DNA]</scope>
    <source>
        <strain evidence="1 2">K1PN6</strain>
    </source>
</reference>
<organism evidence="1 2">
    <name type="scientific">Streptomyces acidicola</name>
    <dbReference type="NCBI Taxonomy" id="2596892"/>
    <lineage>
        <taxon>Bacteria</taxon>
        <taxon>Bacillati</taxon>
        <taxon>Actinomycetota</taxon>
        <taxon>Actinomycetes</taxon>
        <taxon>Kitasatosporales</taxon>
        <taxon>Streptomycetaceae</taxon>
        <taxon>Streptomyces</taxon>
    </lineage>
</organism>
<proteinExistence type="predicted"/>
<keyword evidence="2" id="KW-1185">Reference proteome</keyword>
<sequence length="66" mass="7098">MTGIRNARKAGQCARLPASPLFDALRAISSRVRSMKFCAGTAHTRVTEKYDGGAAHTACGRFWEAA</sequence>